<comment type="caution">
    <text evidence="4">The sequence shown here is derived from an EMBL/GenBank/DDBJ whole genome shotgun (WGS) entry which is preliminary data.</text>
</comment>
<dbReference type="RefSeq" id="WP_098457488.1">
    <property type="nucleotide sequence ID" value="NZ_PDJH01000001.1"/>
</dbReference>
<dbReference type="Pfam" id="PF00583">
    <property type="entry name" value="Acetyltransf_1"/>
    <property type="match status" value="1"/>
</dbReference>
<keyword evidence="2" id="KW-0012">Acyltransferase</keyword>
<dbReference type="PANTHER" id="PTHR43877">
    <property type="entry name" value="AMINOALKYLPHOSPHONATE N-ACETYLTRANSFERASE-RELATED-RELATED"/>
    <property type="match status" value="1"/>
</dbReference>
<dbReference type="PANTHER" id="PTHR43877:SF2">
    <property type="entry name" value="AMINOALKYLPHOSPHONATE N-ACETYLTRANSFERASE-RELATED"/>
    <property type="match status" value="1"/>
</dbReference>
<evidence type="ECO:0000256" key="1">
    <source>
        <dbReference type="ARBA" id="ARBA00022679"/>
    </source>
</evidence>
<dbReference type="CDD" id="cd04301">
    <property type="entry name" value="NAT_SF"/>
    <property type="match status" value="1"/>
</dbReference>
<dbReference type="Proteomes" id="UP000221394">
    <property type="component" value="Unassembled WGS sequence"/>
</dbReference>
<evidence type="ECO:0000313" key="4">
    <source>
        <dbReference type="EMBL" id="PFG36288.1"/>
    </source>
</evidence>
<dbReference type="PROSITE" id="PS51186">
    <property type="entry name" value="GNAT"/>
    <property type="match status" value="1"/>
</dbReference>
<evidence type="ECO:0000256" key="2">
    <source>
        <dbReference type="ARBA" id="ARBA00023315"/>
    </source>
</evidence>
<dbReference type="AlphaFoldDB" id="A0A2A9EBH2"/>
<sequence length="145" mass="15434">MSTATIAPAELSDVDAVVALWRDCDLTRPWNDPVRDFQDAVVGETSTVLVARDGDALVGAVMAGYDGHRGWLYYLGVAPGVQGSGHGRALVVAAEAWLAAAGAVKVQLMVRRTNDAVLGFYERLGYDDQETVVLGRRFVPAPGGF</sequence>
<gene>
    <name evidence="4" type="ORF">ATL41_1005</name>
</gene>
<protein>
    <submittedName>
        <fullName evidence="4">Ribosomal protein S18 acetylase RimI-like enzyme</fullName>
    </submittedName>
</protein>
<accession>A0A2A9EBH2</accession>
<proteinExistence type="predicted"/>
<dbReference type="GO" id="GO:0005840">
    <property type="term" value="C:ribosome"/>
    <property type="evidence" value="ECO:0007669"/>
    <property type="project" value="UniProtKB-KW"/>
</dbReference>
<feature type="domain" description="N-acetyltransferase" evidence="3">
    <location>
        <begin position="4"/>
        <end position="145"/>
    </location>
</feature>
<dbReference type="InterPro" id="IPR016181">
    <property type="entry name" value="Acyl_CoA_acyltransferase"/>
</dbReference>
<dbReference type="Gene3D" id="3.40.630.30">
    <property type="match status" value="1"/>
</dbReference>
<keyword evidence="5" id="KW-1185">Reference proteome</keyword>
<keyword evidence="4" id="KW-0689">Ribosomal protein</keyword>
<dbReference type="GO" id="GO:0016747">
    <property type="term" value="F:acyltransferase activity, transferring groups other than amino-acyl groups"/>
    <property type="evidence" value="ECO:0007669"/>
    <property type="project" value="InterPro"/>
</dbReference>
<organism evidence="4 5">
    <name type="scientific">Flavimobilis soli</name>
    <dbReference type="NCBI Taxonomy" id="442709"/>
    <lineage>
        <taxon>Bacteria</taxon>
        <taxon>Bacillati</taxon>
        <taxon>Actinomycetota</taxon>
        <taxon>Actinomycetes</taxon>
        <taxon>Micrococcales</taxon>
        <taxon>Jonesiaceae</taxon>
        <taxon>Flavimobilis</taxon>
    </lineage>
</organism>
<dbReference type="InterPro" id="IPR000182">
    <property type="entry name" value="GNAT_dom"/>
</dbReference>
<name>A0A2A9EBH2_9MICO</name>
<dbReference type="SUPFAM" id="SSF55729">
    <property type="entry name" value="Acyl-CoA N-acyltransferases (Nat)"/>
    <property type="match status" value="1"/>
</dbReference>
<keyword evidence="4" id="KW-0687">Ribonucleoprotein</keyword>
<dbReference type="NCBIfam" id="NF002959">
    <property type="entry name" value="PRK03624.1"/>
    <property type="match status" value="1"/>
</dbReference>
<dbReference type="EMBL" id="PDJH01000001">
    <property type="protein sequence ID" value="PFG36288.1"/>
    <property type="molecule type" value="Genomic_DNA"/>
</dbReference>
<evidence type="ECO:0000313" key="5">
    <source>
        <dbReference type="Proteomes" id="UP000221394"/>
    </source>
</evidence>
<evidence type="ECO:0000259" key="3">
    <source>
        <dbReference type="PROSITE" id="PS51186"/>
    </source>
</evidence>
<reference evidence="4 5" key="1">
    <citation type="submission" date="2017-10" db="EMBL/GenBank/DDBJ databases">
        <title>Sequencing the genomes of 1000 actinobacteria strains.</title>
        <authorList>
            <person name="Klenk H.-P."/>
        </authorList>
    </citation>
    <scope>NUCLEOTIDE SEQUENCE [LARGE SCALE GENOMIC DNA]</scope>
    <source>
        <strain evidence="4 5">DSM 21574</strain>
    </source>
</reference>
<keyword evidence="1" id="KW-0808">Transferase</keyword>
<dbReference type="InterPro" id="IPR050832">
    <property type="entry name" value="Bact_Acetyltransf"/>
</dbReference>
<dbReference type="OrthoDB" id="1821130at2"/>